<accession>A0AAN8D379</accession>
<feature type="region of interest" description="Disordered" evidence="1">
    <location>
        <begin position="59"/>
        <end position="115"/>
    </location>
</feature>
<gene>
    <name evidence="2" type="ORF">CesoFtcFv8_001318</name>
</gene>
<dbReference type="EMBL" id="JAULUE010002046">
    <property type="protein sequence ID" value="KAK5915755.1"/>
    <property type="molecule type" value="Genomic_DNA"/>
</dbReference>
<comment type="caution">
    <text evidence="2">The sequence shown here is derived from an EMBL/GenBank/DDBJ whole genome shotgun (WGS) entry which is preliminary data.</text>
</comment>
<feature type="compositionally biased region" description="Basic residues" evidence="1">
    <location>
        <begin position="78"/>
        <end position="89"/>
    </location>
</feature>
<proteinExistence type="predicted"/>
<evidence type="ECO:0000313" key="2">
    <source>
        <dbReference type="EMBL" id="KAK5915755.1"/>
    </source>
</evidence>
<protein>
    <submittedName>
        <fullName evidence="2">Uncharacterized protein</fullName>
    </submittedName>
</protein>
<dbReference type="AlphaFoldDB" id="A0AAN8D379"/>
<evidence type="ECO:0000313" key="3">
    <source>
        <dbReference type="Proteomes" id="UP001335648"/>
    </source>
</evidence>
<organism evidence="2 3">
    <name type="scientific">Champsocephalus esox</name>
    <name type="common">pike icefish</name>
    <dbReference type="NCBI Taxonomy" id="159716"/>
    <lineage>
        <taxon>Eukaryota</taxon>
        <taxon>Metazoa</taxon>
        <taxon>Chordata</taxon>
        <taxon>Craniata</taxon>
        <taxon>Vertebrata</taxon>
        <taxon>Euteleostomi</taxon>
        <taxon>Actinopterygii</taxon>
        <taxon>Neopterygii</taxon>
        <taxon>Teleostei</taxon>
        <taxon>Neoteleostei</taxon>
        <taxon>Acanthomorphata</taxon>
        <taxon>Eupercaria</taxon>
        <taxon>Perciformes</taxon>
        <taxon>Notothenioidei</taxon>
        <taxon>Channichthyidae</taxon>
        <taxon>Champsocephalus</taxon>
    </lineage>
</organism>
<name>A0AAN8D379_9TELE</name>
<keyword evidence="3" id="KW-1185">Reference proteome</keyword>
<dbReference type="Proteomes" id="UP001335648">
    <property type="component" value="Unassembled WGS sequence"/>
</dbReference>
<sequence length="146" mass="16204">MCHQNHWTPQSCFKTILRINQKGGCRFSERSPERKHHVYPEERVELLPARAPAGLCKPGGVELSAGSFSPPTLGHGGGRNKGRRRKARGAPRPLLPLSEPAKPNAPKEEEWTPPLPLLPCPRQHIVLFNGPSVIFRGEIKRKGQTS</sequence>
<evidence type="ECO:0000256" key="1">
    <source>
        <dbReference type="SAM" id="MobiDB-lite"/>
    </source>
</evidence>
<reference evidence="2 3" key="1">
    <citation type="journal article" date="2023" name="Mol. Biol. Evol.">
        <title>Genomics of Secondarily Temperate Adaptation in the Only Non-Antarctic Icefish.</title>
        <authorList>
            <person name="Rivera-Colon A.G."/>
            <person name="Rayamajhi N."/>
            <person name="Minhas B.F."/>
            <person name="Madrigal G."/>
            <person name="Bilyk K.T."/>
            <person name="Yoon V."/>
            <person name="Hune M."/>
            <person name="Gregory S."/>
            <person name="Cheng C.H.C."/>
            <person name="Catchen J.M."/>
        </authorList>
    </citation>
    <scope>NUCLEOTIDE SEQUENCE [LARGE SCALE GENOMIC DNA]</scope>
    <source>
        <strain evidence="2">JC2023a</strain>
    </source>
</reference>